<keyword evidence="4" id="KW-0472">Membrane</keyword>
<evidence type="ECO:0000313" key="5">
    <source>
        <dbReference type="EMBL" id="MCG4617768.1"/>
    </source>
</evidence>
<dbReference type="AlphaFoldDB" id="A0AAJ1F7Y1"/>
<feature type="active site" description="Proton donor/acceptor" evidence="2">
    <location>
        <position position="143"/>
    </location>
</feature>
<feature type="region of interest" description="Disordered" evidence="3">
    <location>
        <begin position="68"/>
        <end position="89"/>
    </location>
</feature>
<name>A0AAJ1F7Y1_9ACTO</name>
<keyword evidence="4" id="KW-0812">Transmembrane</keyword>
<dbReference type="Gene3D" id="2.40.260.10">
    <property type="entry name" value="Sortase"/>
    <property type="match status" value="1"/>
</dbReference>
<feature type="active site" description="Acyl-thioester intermediate" evidence="2">
    <location>
        <position position="211"/>
    </location>
</feature>
<dbReference type="GO" id="GO:0016787">
    <property type="term" value="F:hydrolase activity"/>
    <property type="evidence" value="ECO:0007669"/>
    <property type="project" value="UniProtKB-KW"/>
</dbReference>
<evidence type="ECO:0000256" key="4">
    <source>
        <dbReference type="SAM" id="Phobius"/>
    </source>
</evidence>
<protein>
    <submittedName>
        <fullName evidence="5">Class E sortase</fullName>
    </submittedName>
</protein>
<dbReference type="Proteomes" id="UP001200537">
    <property type="component" value="Unassembled WGS sequence"/>
</dbReference>
<dbReference type="InterPro" id="IPR053465">
    <property type="entry name" value="Sortase_Class_E"/>
</dbReference>
<dbReference type="InterPro" id="IPR042003">
    <property type="entry name" value="Sortase_E"/>
</dbReference>
<accession>A0AAJ1F7Y1</accession>
<organism evidence="5 6">
    <name type="scientific">Varibaculum cambriense</name>
    <dbReference type="NCBI Taxonomy" id="184870"/>
    <lineage>
        <taxon>Bacteria</taxon>
        <taxon>Bacillati</taxon>
        <taxon>Actinomycetota</taxon>
        <taxon>Actinomycetes</taxon>
        <taxon>Actinomycetales</taxon>
        <taxon>Actinomycetaceae</taxon>
        <taxon>Varibaculum</taxon>
    </lineage>
</organism>
<evidence type="ECO:0000256" key="3">
    <source>
        <dbReference type="SAM" id="MobiDB-lite"/>
    </source>
</evidence>
<feature type="transmembrane region" description="Helical" evidence="4">
    <location>
        <begin position="21"/>
        <end position="42"/>
    </location>
</feature>
<dbReference type="EMBL" id="JAKNHJ010000007">
    <property type="protein sequence ID" value="MCG4617768.1"/>
    <property type="molecule type" value="Genomic_DNA"/>
</dbReference>
<dbReference type="NCBIfam" id="NF033747">
    <property type="entry name" value="class_E_sortase"/>
    <property type="match status" value="1"/>
</dbReference>
<dbReference type="InterPro" id="IPR005754">
    <property type="entry name" value="Sortase"/>
</dbReference>
<dbReference type="SUPFAM" id="SSF63817">
    <property type="entry name" value="Sortase"/>
    <property type="match status" value="1"/>
</dbReference>
<gene>
    <name evidence="5" type="ORF">L0M99_04565</name>
</gene>
<sequence length="250" mass="27897">MSRKTKQARSTTNNRRHRFDPIAAFGELLIITGLLAGLFAFWDVFVTDWQVASYNQKALTSFQQANKSCPNRISKDERTSAPPSGGIKQENETLGALHVPKWNYMVVPVKEGTTQTILNTGAAGHYETTALPGQIGNFSVAAHRRSFGSNFRRIDVLKPGDTVVMETANEWLIYKVRDHKIVLPTQSDVILPVPEKPGEQPSERLMTMTTCNPEYGNWERYIVHLTFNHWVPRDSGIPKELAEGGNACAG</sequence>
<reference evidence="5" key="1">
    <citation type="submission" date="2022-01" db="EMBL/GenBank/DDBJ databases">
        <title>Collection of gut derived symbiotic bacterial strains cultured from healthy donors.</title>
        <authorList>
            <person name="Lin H."/>
            <person name="Kohout C."/>
            <person name="Waligurski E."/>
            <person name="Pamer E.G."/>
        </authorList>
    </citation>
    <scope>NUCLEOTIDE SEQUENCE</scope>
    <source>
        <strain evidence="5">DFI.7.46</strain>
    </source>
</reference>
<comment type="caution">
    <text evidence="5">The sequence shown here is derived from an EMBL/GenBank/DDBJ whole genome shotgun (WGS) entry which is preliminary data.</text>
</comment>
<keyword evidence="4" id="KW-1133">Transmembrane helix</keyword>
<dbReference type="Pfam" id="PF04203">
    <property type="entry name" value="Sortase"/>
    <property type="match status" value="1"/>
</dbReference>
<dbReference type="CDD" id="cd05830">
    <property type="entry name" value="Sortase_E"/>
    <property type="match status" value="1"/>
</dbReference>
<dbReference type="RefSeq" id="WP_024059861.1">
    <property type="nucleotide sequence ID" value="NZ_JAGZVZ010000002.1"/>
</dbReference>
<dbReference type="InterPro" id="IPR023365">
    <property type="entry name" value="Sortase_dom-sf"/>
</dbReference>
<evidence type="ECO:0000313" key="6">
    <source>
        <dbReference type="Proteomes" id="UP001200537"/>
    </source>
</evidence>
<evidence type="ECO:0000256" key="2">
    <source>
        <dbReference type="PIRSR" id="PIRSR605754-1"/>
    </source>
</evidence>
<dbReference type="NCBIfam" id="TIGR01076">
    <property type="entry name" value="sortase_fam"/>
    <property type="match status" value="1"/>
</dbReference>
<evidence type="ECO:0000256" key="1">
    <source>
        <dbReference type="ARBA" id="ARBA00022801"/>
    </source>
</evidence>
<keyword evidence="1" id="KW-0378">Hydrolase</keyword>
<proteinExistence type="predicted"/>